<feature type="domain" description="TonB-dependent receptor-like beta-barrel" evidence="12">
    <location>
        <begin position="274"/>
        <end position="632"/>
    </location>
</feature>
<keyword evidence="7 9" id="KW-0472">Membrane</keyword>
<proteinExistence type="inferred from homology"/>
<evidence type="ECO:0000256" key="5">
    <source>
        <dbReference type="ARBA" id="ARBA00022692"/>
    </source>
</evidence>
<keyword evidence="14" id="KW-0675">Receptor</keyword>
<evidence type="ECO:0000259" key="12">
    <source>
        <dbReference type="Pfam" id="PF00593"/>
    </source>
</evidence>
<comment type="similarity">
    <text evidence="2 9 10">Belongs to the TonB-dependent receptor family.</text>
</comment>
<evidence type="ECO:0000256" key="7">
    <source>
        <dbReference type="ARBA" id="ARBA00023136"/>
    </source>
</evidence>
<evidence type="ECO:0000256" key="9">
    <source>
        <dbReference type="PROSITE-ProRule" id="PRU01360"/>
    </source>
</evidence>
<dbReference type="InterPro" id="IPR036942">
    <property type="entry name" value="Beta-barrel_TonB_sf"/>
</dbReference>
<dbReference type="AlphaFoldDB" id="A0A419A7P1"/>
<dbReference type="Pfam" id="PF00593">
    <property type="entry name" value="TonB_dep_Rec_b-barrel"/>
    <property type="match status" value="1"/>
</dbReference>
<evidence type="ECO:0000256" key="6">
    <source>
        <dbReference type="ARBA" id="ARBA00023077"/>
    </source>
</evidence>
<evidence type="ECO:0000256" key="8">
    <source>
        <dbReference type="ARBA" id="ARBA00023237"/>
    </source>
</evidence>
<keyword evidence="6 10" id="KW-0798">TonB box</keyword>
<evidence type="ECO:0000256" key="2">
    <source>
        <dbReference type="ARBA" id="ARBA00009810"/>
    </source>
</evidence>
<gene>
    <name evidence="14" type="ORF">D3P05_09095</name>
</gene>
<dbReference type="EMBL" id="QZEW01000031">
    <property type="protein sequence ID" value="RJL16596.1"/>
    <property type="molecule type" value="Genomic_DNA"/>
</dbReference>
<dbReference type="SUPFAM" id="SSF56935">
    <property type="entry name" value="Porins"/>
    <property type="match status" value="1"/>
</dbReference>
<evidence type="ECO:0000259" key="13">
    <source>
        <dbReference type="Pfam" id="PF07715"/>
    </source>
</evidence>
<organism evidence="14 15">
    <name type="scientific">Paracoccus siganidrum</name>
    <dbReference type="NCBI Taxonomy" id="1276757"/>
    <lineage>
        <taxon>Bacteria</taxon>
        <taxon>Pseudomonadati</taxon>
        <taxon>Pseudomonadota</taxon>
        <taxon>Alphaproteobacteria</taxon>
        <taxon>Rhodobacterales</taxon>
        <taxon>Paracoccaceae</taxon>
        <taxon>Paracoccus</taxon>
    </lineage>
</organism>
<dbReference type="OrthoDB" id="9760494at2"/>
<dbReference type="GO" id="GO:0009279">
    <property type="term" value="C:cell outer membrane"/>
    <property type="evidence" value="ECO:0007669"/>
    <property type="project" value="UniProtKB-SubCell"/>
</dbReference>
<sequence length="668" mass="71502">MAAHPVRRSGTATLLALLSGTALSLSVLPAAAQQTEPAPGFSGSLVLDPIIMRARDIDGNAADRGTSEYVADAELERARMGDLRDLFSGIASVSVGGAIPVAQKIFVNGVDMLNTAVTVDGVSQNNRIFHHVSANAFDPGLMKFVRVDAGVAAADAGPNALAGAVVMETVDAADILDAGQRFGGNLRLSYDSNGKTFGRSGTLAMQQDGFEALAYLKSATGDDYKTGAGRTIAGTAADLQAALLKLAFEADTGHRFELSAQRMRDDALRRSRANIEDTFGGRPYTELRRYDTTRTTYALSYENTQAEGLWDPRIVLGFSDVAVKVDQPDFPTVGRSDGSSDSRNGRIENRFHLNDTDTITAGVDFYSRSSHYMDAQPMDLTEKSRNLGLYAQARLEPTERLSVSTGLRFDRQKFTGVDGWRDTVSGLSGNASVAYEVLPDLSLRAGISSVFGGIALEDNFLFDTFTSYDGLKPARSRNYTVGFDYELGELRLDGEVFLTAVDNARGVLRGEAVNFDFESRGYNLGLGYGWEGGFLRASYAYSKIEVNGARATSYDAVDLGAPLGGVLAIEAQHSPAGSDFTYGGSVQAAQAYDDMPGIAERGIPGYAVLNLFVEYASPTVRGLTIRAAANNVLDKDYADRATYGADFNSVAPLKEPGRSLSLVASMRF</sequence>
<accession>A0A419A7P1</accession>
<keyword evidence="3 9" id="KW-0813">Transport</keyword>
<dbReference type="RefSeq" id="WP_119897855.1">
    <property type="nucleotide sequence ID" value="NZ_QNRC01000011.1"/>
</dbReference>
<feature type="domain" description="TonB-dependent receptor plug" evidence="13">
    <location>
        <begin position="70"/>
        <end position="164"/>
    </location>
</feature>
<feature type="chain" id="PRO_5019250412" evidence="11">
    <location>
        <begin position="33"/>
        <end position="668"/>
    </location>
</feature>
<dbReference type="PANTHER" id="PTHR30069:SF41">
    <property type="entry name" value="HEME_HEMOPEXIN UTILIZATION PROTEIN C"/>
    <property type="match status" value="1"/>
</dbReference>
<dbReference type="PANTHER" id="PTHR30069">
    <property type="entry name" value="TONB-DEPENDENT OUTER MEMBRANE RECEPTOR"/>
    <property type="match status" value="1"/>
</dbReference>
<keyword evidence="5 9" id="KW-0812">Transmembrane</keyword>
<name>A0A419A7P1_9RHOB</name>
<keyword evidence="15" id="KW-1185">Reference proteome</keyword>
<comment type="subcellular location">
    <subcellularLocation>
        <location evidence="1 9">Cell outer membrane</location>
        <topology evidence="1 9">Multi-pass membrane protein</topology>
    </subcellularLocation>
</comment>
<evidence type="ECO:0000256" key="4">
    <source>
        <dbReference type="ARBA" id="ARBA00022452"/>
    </source>
</evidence>
<evidence type="ECO:0000313" key="14">
    <source>
        <dbReference type="EMBL" id="RJL16596.1"/>
    </source>
</evidence>
<dbReference type="InterPro" id="IPR039426">
    <property type="entry name" value="TonB-dep_rcpt-like"/>
</dbReference>
<dbReference type="InterPro" id="IPR012910">
    <property type="entry name" value="Plug_dom"/>
</dbReference>
<dbReference type="Proteomes" id="UP000283587">
    <property type="component" value="Unassembled WGS sequence"/>
</dbReference>
<protein>
    <submittedName>
        <fullName evidence="14">TonB-dependent receptor</fullName>
    </submittedName>
</protein>
<keyword evidence="8 9" id="KW-0998">Cell outer membrane</keyword>
<evidence type="ECO:0000256" key="3">
    <source>
        <dbReference type="ARBA" id="ARBA00022448"/>
    </source>
</evidence>
<reference evidence="15" key="1">
    <citation type="submission" date="2018-09" db="EMBL/GenBank/DDBJ databases">
        <title>Paracoccus onubensis nov. sp. a moderate halophilic bacterium isolated from Gruta de las Maravillas (Aracena, Spain).</title>
        <authorList>
            <person name="Jurado V."/>
            <person name="Gutierrez-Patricio S."/>
            <person name="Gonzalez-Pimentel J.L."/>
            <person name="Miller A.Z."/>
            <person name="Laiz L."/>
            <person name="Saiz-Jimenez C."/>
        </authorList>
    </citation>
    <scope>NUCLEOTIDE SEQUENCE [LARGE SCALE GENOMIC DNA]</scope>
    <source>
        <strain evidence="15">DSM 26381</strain>
    </source>
</reference>
<evidence type="ECO:0000256" key="10">
    <source>
        <dbReference type="RuleBase" id="RU003357"/>
    </source>
</evidence>
<dbReference type="GO" id="GO:0015344">
    <property type="term" value="F:siderophore uptake transmembrane transporter activity"/>
    <property type="evidence" value="ECO:0007669"/>
    <property type="project" value="TreeGrafter"/>
</dbReference>
<dbReference type="InterPro" id="IPR000531">
    <property type="entry name" value="Beta-barrel_TonB"/>
</dbReference>
<dbReference type="InterPro" id="IPR037066">
    <property type="entry name" value="Plug_dom_sf"/>
</dbReference>
<dbReference type="Gene3D" id="2.40.170.20">
    <property type="entry name" value="TonB-dependent receptor, beta-barrel domain"/>
    <property type="match status" value="1"/>
</dbReference>
<keyword evidence="11" id="KW-0732">Signal</keyword>
<evidence type="ECO:0000256" key="1">
    <source>
        <dbReference type="ARBA" id="ARBA00004571"/>
    </source>
</evidence>
<dbReference type="GO" id="GO:0044718">
    <property type="term" value="P:siderophore transmembrane transport"/>
    <property type="evidence" value="ECO:0007669"/>
    <property type="project" value="TreeGrafter"/>
</dbReference>
<dbReference type="PROSITE" id="PS52016">
    <property type="entry name" value="TONB_DEPENDENT_REC_3"/>
    <property type="match status" value="1"/>
</dbReference>
<feature type="signal peptide" evidence="11">
    <location>
        <begin position="1"/>
        <end position="32"/>
    </location>
</feature>
<dbReference type="Gene3D" id="2.170.130.10">
    <property type="entry name" value="TonB-dependent receptor, plug domain"/>
    <property type="match status" value="1"/>
</dbReference>
<keyword evidence="4 9" id="KW-1134">Transmembrane beta strand</keyword>
<evidence type="ECO:0000256" key="11">
    <source>
        <dbReference type="SAM" id="SignalP"/>
    </source>
</evidence>
<comment type="caution">
    <text evidence="14">The sequence shown here is derived from an EMBL/GenBank/DDBJ whole genome shotgun (WGS) entry which is preliminary data.</text>
</comment>
<evidence type="ECO:0000313" key="15">
    <source>
        <dbReference type="Proteomes" id="UP000283587"/>
    </source>
</evidence>
<dbReference type="Pfam" id="PF07715">
    <property type="entry name" value="Plug"/>
    <property type="match status" value="1"/>
</dbReference>